<keyword evidence="2" id="KW-1185">Reference proteome</keyword>
<proteinExistence type="predicted"/>
<evidence type="ECO:0000313" key="2">
    <source>
        <dbReference type="Proteomes" id="UP001153269"/>
    </source>
</evidence>
<accession>A0A9N7V7Z4</accession>
<dbReference type="Proteomes" id="UP001153269">
    <property type="component" value="Unassembled WGS sequence"/>
</dbReference>
<protein>
    <submittedName>
        <fullName evidence="1">Uncharacterized protein</fullName>
    </submittedName>
</protein>
<organism evidence="1 2">
    <name type="scientific">Pleuronectes platessa</name>
    <name type="common">European plaice</name>
    <dbReference type="NCBI Taxonomy" id="8262"/>
    <lineage>
        <taxon>Eukaryota</taxon>
        <taxon>Metazoa</taxon>
        <taxon>Chordata</taxon>
        <taxon>Craniata</taxon>
        <taxon>Vertebrata</taxon>
        <taxon>Euteleostomi</taxon>
        <taxon>Actinopterygii</taxon>
        <taxon>Neopterygii</taxon>
        <taxon>Teleostei</taxon>
        <taxon>Neoteleostei</taxon>
        <taxon>Acanthomorphata</taxon>
        <taxon>Carangaria</taxon>
        <taxon>Pleuronectiformes</taxon>
        <taxon>Pleuronectoidei</taxon>
        <taxon>Pleuronectidae</taxon>
        <taxon>Pleuronectes</taxon>
    </lineage>
</organism>
<evidence type="ECO:0000313" key="1">
    <source>
        <dbReference type="EMBL" id="CAB1444543.1"/>
    </source>
</evidence>
<reference evidence="1" key="1">
    <citation type="submission" date="2020-03" db="EMBL/GenBank/DDBJ databases">
        <authorList>
            <person name="Weist P."/>
        </authorList>
    </citation>
    <scope>NUCLEOTIDE SEQUENCE</scope>
</reference>
<dbReference type="AlphaFoldDB" id="A0A9N7V7Z4"/>
<dbReference type="EMBL" id="CADEAL010003402">
    <property type="protein sequence ID" value="CAB1444543.1"/>
    <property type="molecule type" value="Genomic_DNA"/>
</dbReference>
<name>A0A9N7V7Z4_PLEPL</name>
<sequence>MEEGERERTLAACTTSSHNTPAEYPDCSVNTVTSERCYTEVIRLNKEKVSSFIRTLELPLSNQLQQQQLFWFRKQRIMDDDSSTGVSRSGGEVSSRTCEMQGRVECGGPGGVWWAGWSVVGPAALSYAPMGLDGGSVCLS</sequence>
<comment type="caution">
    <text evidence="1">The sequence shown here is derived from an EMBL/GenBank/DDBJ whole genome shotgun (WGS) entry which is preliminary data.</text>
</comment>
<gene>
    <name evidence="1" type="ORF">PLEPLA_LOCUS32259</name>
</gene>